<name>A0A8J7K4R3_9CYAN</name>
<dbReference type="EMBL" id="JADEWL010000168">
    <property type="protein sequence ID" value="MBE9216442.1"/>
    <property type="molecule type" value="Genomic_DNA"/>
</dbReference>
<dbReference type="AlphaFoldDB" id="A0A8J7K4R3"/>
<sequence>MKREIRQSRIRNQLELESLDIKYQLWRLDDTEEQKLRDSSLPIDDDYMFYVQLGWSDRGSKDKLKKR</sequence>
<reference evidence="1" key="1">
    <citation type="submission" date="2020-10" db="EMBL/GenBank/DDBJ databases">
        <authorList>
            <person name="Castelo-Branco R."/>
            <person name="Eusebio N."/>
            <person name="Adriana R."/>
            <person name="Vieira A."/>
            <person name="Brugerolle De Fraissinette N."/>
            <person name="Rezende De Castro R."/>
            <person name="Schneider M.P."/>
            <person name="Vasconcelos V."/>
            <person name="Leao P.N."/>
        </authorList>
    </citation>
    <scope>NUCLEOTIDE SEQUENCE</scope>
    <source>
        <strain evidence="1">LEGE 06105</strain>
    </source>
</reference>
<protein>
    <submittedName>
        <fullName evidence="1">Uncharacterized protein</fullName>
    </submittedName>
</protein>
<organism evidence="1 2">
    <name type="scientific">Plectonema cf. radiosum LEGE 06105</name>
    <dbReference type="NCBI Taxonomy" id="945769"/>
    <lineage>
        <taxon>Bacteria</taxon>
        <taxon>Bacillati</taxon>
        <taxon>Cyanobacteriota</taxon>
        <taxon>Cyanophyceae</taxon>
        <taxon>Oscillatoriophycideae</taxon>
        <taxon>Oscillatoriales</taxon>
        <taxon>Microcoleaceae</taxon>
        <taxon>Plectonema</taxon>
    </lineage>
</organism>
<dbReference type="Proteomes" id="UP000620559">
    <property type="component" value="Unassembled WGS sequence"/>
</dbReference>
<gene>
    <name evidence="1" type="ORF">IQ247_27920</name>
</gene>
<comment type="caution">
    <text evidence="1">The sequence shown here is derived from an EMBL/GenBank/DDBJ whole genome shotgun (WGS) entry which is preliminary data.</text>
</comment>
<dbReference type="RefSeq" id="WP_193925008.1">
    <property type="nucleotide sequence ID" value="NZ_JADEWL010000168.1"/>
</dbReference>
<accession>A0A8J7K4R3</accession>
<evidence type="ECO:0000313" key="1">
    <source>
        <dbReference type="EMBL" id="MBE9216442.1"/>
    </source>
</evidence>
<proteinExistence type="predicted"/>
<evidence type="ECO:0000313" key="2">
    <source>
        <dbReference type="Proteomes" id="UP000620559"/>
    </source>
</evidence>
<keyword evidence="2" id="KW-1185">Reference proteome</keyword>